<protein>
    <submittedName>
        <fullName evidence="4">VanW family protein</fullName>
    </submittedName>
</protein>
<dbReference type="InterPro" id="IPR052913">
    <property type="entry name" value="Glycopeptide_resist_protein"/>
</dbReference>
<dbReference type="Pfam" id="PF04294">
    <property type="entry name" value="VanW"/>
    <property type="match status" value="1"/>
</dbReference>
<evidence type="ECO:0000259" key="3">
    <source>
        <dbReference type="PROSITE" id="PS51109"/>
    </source>
</evidence>
<feature type="domain" description="G5" evidence="3">
    <location>
        <begin position="397"/>
        <end position="476"/>
    </location>
</feature>
<organism evidence="4 5">
    <name type="scientific">Lacrimispora xylanolytica</name>
    <dbReference type="NCBI Taxonomy" id="29375"/>
    <lineage>
        <taxon>Bacteria</taxon>
        <taxon>Bacillati</taxon>
        <taxon>Bacillota</taxon>
        <taxon>Clostridia</taxon>
        <taxon>Lachnospirales</taxon>
        <taxon>Lachnospiraceae</taxon>
        <taxon>Lacrimispora</taxon>
    </lineage>
</organism>
<feature type="region of interest" description="Disordered" evidence="2">
    <location>
        <begin position="480"/>
        <end position="533"/>
    </location>
</feature>
<dbReference type="InterPro" id="IPR007391">
    <property type="entry name" value="Vancomycin_resist_VanW"/>
</dbReference>
<accession>A0ABY7AA25</accession>
<name>A0ABY7AA25_9FIRM</name>
<dbReference type="Pfam" id="PF12229">
    <property type="entry name" value="PG_binding_4"/>
    <property type="match status" value="1"/>
</dbReference>
<dbReference type="InterPro" id="IPR011098">
    <property type="entry name" value="G5_dom"/>
</dbReference>
<evidence type="ECO:0000256" key="1">
    <source>
        <dbReference type="ARBA" id="ARBA00022729"/>
    </source>
</evidence>
<dbReference type="InterPro" id="IPR022029">
    <property type="entry name" value="YoaR-like_PG-bd"/>
</dbReference>
<proteinExistence type="predicted"/>
<evidence type="ECO:0000256" key="2">
    <source>
        <dbReference type="SAM" id="MobiDB-lite"/>
    </source>
</evidence>
<dbReference type="PANTHER" id="PTHR35788">
    <property type="entry name" value="EXPORTED PROTEIN-RELATED"/>
    <property type="match status" value="1"/>
</dbReference>
<dbReference type="Pfam" id="PF07501">
    <property type="entry name" value="G5"/>
    <property type="match status" value="1"/>
</dbReference>
<sequence length="533" mass="59767">MRHKGDRERNHIRKQDKMGKRKFWAGRRFAKQAVIFVVIFIGLAIFVRASVSKNKRKTDILVTNTIEQSIETMMETDTETESLNEIKVDGVSITGLNKKEARETLLEYYSWNIRLKYKEQSLELKNPFPGMIDELLEEIYSKNEDGEYTLDLADAKERVRSQVKDAAAKWNKNPVNAQLTGRDKDNNKWIYSDGENGIKIDEDKTADKIMSRVNQKKFNEEVEAEAVKQPPDLTASQVKEKYQVIGTFETVATNNENRNNNIKLAVNALDGLVIYPGEAFSFNETTGNRTVERGYKPAGAYRNGEFVEEPGGGVCQVSSTLYNAIILAGIKTTERHPHSFEPSYVIPGEDAMVSYDGYSGPDLRFVNNSKTSMAIRAVFKDKKITISIVAIPILEQGITISMRSEKVKEYDPPESKYEEDQTLKLDQEVVVTPGVKGSTWKTYLITSKDGAVLTEVYFHSSTYKGKPGVVKRNTSGVVKPLETKKAEKETTETKQEVETTTNPPFIEQETAPDMEKGGTETTEGSVTSAGPGV</sequence>
<gene>
    <name evidence="4" type="ORF">OW255_13625</name>
</gene>
<dbReference type="PANTHER" id="PTHR35788:SF1">
    <property type="entry name" value="EXPORTED PROTEIN"/>
    <property type="match status" value="1"/>
</dbReference>
<evidence type="ECO:0000313" key="5">
    <source>
        <dbReference type="Proteomes" id="UP001163115"/>
    </source>
</evidence>
<keyword evidence="5" id="KW-1185">Reference proteome</keyword>
<dbReference type="SMART" id="SM01208">
    <property type="entry name" value="G5"/>
    <property type="match status" value="1"/>
</dbReference>
<dbReference type="Proteomes" id="UP001163115">
    <property type="component" value="Chromosome"/>
</dbReference>
<dbReference type="EMBL" id="CP113524">
    <property type="protein sequence ID" value="WAJ22608.1"/>
    <property type="molecule type" value="Genomic_DNA"/>
</dbReference>
<keyword evidence="1" id="KW-0732">Signal</keyword>
<dbReference type="RefSeq" id="WP_268114354.1">
    <property type="nucleotide sequence ID" value="NZ_CP113524.1"/>
</dbReference>
<dbReference type="PROSITE" id="PS51109">
    <property type="entry name" value="G5"/>
    <property type="match status" value="1"/>
</dbReference>
<feature type="compositionally biased region" description="Basic and acidic residues" evidence="2">
    <location>
        <begin position="481"/>
        <end position="497"/>
    </location>
</feature>
<evidence type="ECO:0000313" key="4">
    <source>
        <dbReference type="EMBL" id="WAJ22608.1"/>
    </source>
</evidence>
<dbReference type="Gene3D" id="2.20.230.10">
    <property type="entry name" value="Resuscitation-promoting factor rpfb"/>
    <property type="match status" value="1"/>
</dbReference>
<reference evidence="4" key="1">
    <citation type="submission" date="2022-11" db="EMBL/GenBank/DDBJ databases">
        <title>Lacrimispora xylanolytica sy1, complete genome.</title>
        <authorList>
            <person name="Choi S."/>
        </authorList>
    </citation>
    <scope>NUCLEOTIDE SEQUENCE</scope>
    <source>
        <strain evidence="4">Sy1</strain>
    </source>
</reference>